<reference evidence="2" key="1">
    <citation type="submission" date="2013-08" db="EMBL/GenBank/DDBJ databases">
        <authorList>
            <person name="Durkin A.S."/>
            <person name="Haft D.R."/>
            <person name="McCorrison J."/>
            <person name="Torralba M."/>
            <person name="Gillis M."/>
            <person name="Haft D.H."/>
            <person name="Methe B."/>
            <person name="Sutton G."/>
            <person name="Nelson K.E."/>
        </authorList>
    </citation>
    <scope>NUCLEOTIDE SEQUENCE [LARGE SCALE GENOMIC DNA]</scope>
    <source>
        <strain evidence="2">F0233</strain>
    </source>
</reference>
<proteinExistence type="predicted"/>
<sequence>MDSRGSRASSHDDRRAGRAGAVTGVRPAVLVRPHRGAGGSGGRRFPTALPRGHGLDQVVGVSKTRPDRLPARS</sequence>
<organism evidence="2 3">
    <name type="scientific">Propionibacterium acidifaciens F0233</name>
    <dbReference type="NCBI Taxonomy" id="553198"/>
    <lineage>
        <taxon>Bacteria</taxon>
        <taxon>Bacillati</taxon>
        <taxon>Actinomycetota</taxon>
        <taxon>Actinomycetes</taxon>
        <taxon>Propionibacteriales</taxon>
        <taxon>Propionibacteriaceae</taxon>
        <taxon>Propionibacterium</taxon>
    </lineage>
</organism>
<evidence type="ECO:0000256" key="1">
    <source>
        <dbReference type="SAM" id="MobiDB-lite"/>
    </source>
</evidence>
<gene>
    <name evidence="2" type="ORF">HMPREF0682_1216</name>
</gene>
<name>U2QAP7_9ACTN</name>
<feature type="compositionally biased region" description="Basic and acidic residues" evidence="1">
    <location>
        <begin position="64"/>
        <end position="73"/>
    </location>
</feature>
<comment type="caution">
    <text evidence="2">The sequence shown here is derived from an EMBL/GenBank/DDBJ whole genome shotgun (WGS) entry which is preliminary data.</text>
</comment>
<dbReference type="EMBL" id="ACVN02000238">
    <property type="protein sequence ID" value="ERK53456.1"/>
    <property type="molecule type" value="Genomic_DNA"/>
</dbReference>
<dbReference type="AlphaFoldDB" id="U2QAP7"/>
<keyword evidence="3" id="KW-1185">Reference proteome</keyword>
<feature type="region of interest" description="Disordered" evidence="1">
    <location>
        <begin position="1"/>
        <end position="73"/>
    </location>
</feature>
<protein>
    <submittedName>
        <fullName evidence="2">Uncharacterized protein</fullName>
    </submittedName>
</protein>
<evidence type="ECO:0000313" key="3">
    <source>
        <dbReference type="Proteomes" id="UP000017052"/>
    </source>
</evidence>
<accession>U2QAP7</accession>
<dbReference type="Proteomes" id="UP000017052">
    <property type="component" value="Unassembled WGS sequence"/>
</dbReference>
<evidence type="ECO:0000313" key="2">
    <source>
        <dbReference type="EMBL" id="ERK53456.1"/>
    </source>
</evidence>
<feature type="compositionally biased region" description="Basic and acidic residues" evidence="1">
    <location>
        <begin position="1"/>
        <end position="16"/>
    </location>
</feature>